<proteinExistence type="predicted"/>
<feature type="domain" description="HTH tetR-type" evidence="6">
    <location>
        <begin position="14"/>
        <end position="74"/>
    </location>
</feature>
<keyword evidence="3 5" id="KW-0238">DNA-binding</keyword>
<dbReference type="GO" id="GO:0003677">
    <property type="term" value="F:DNA binding"/>
    <property type="evidence" value="ECO:0007669"/>
    <property type="project" value="UniProtKB-UniRule"/>
</dbReference>
<evidence type="ECO:0000313" key="8">
    <source>
        <dbReference type="Proteomes" id="UP000658656"/>
    </source>
</evidence>
<reference evidence="7" key="1">
    <citation type="journal article" date="2014" name="Int. J. Syst. Evol. Microbiol.">
        <title>Complete genome sequence of Corynebacterium casei LMG S-19264T (=DSM 44701T), isolated from a smear-ripened cheese.</title>
        <authorList>
            <consortium name="US DOE Joint Genome Institute (JGI-PGF)"/>
            <person name="Walter F."/>
            <person name="Albersmeier A."/>
            <person name="Kalinowski J."/>
            <person name="Ruckert C."/>
        </authorList>
    </citation>
    <scope>NUCLEOTIDE SEQUENCE</scope>
    <source>
        <strain evidence="7">CGMCC 4.7679</strain>
    </source>
</reference>
<evidence type="ECO:0000259" key="6">
    <source>
        <dbReference type="PROSITE" id="PS50977"/>
    </source>
</evidence>
<evidence type="ECO:0000256" key="4">
    <source>
        <dbReference type="ARBA" id="ARBA00023163"/>
    </source>
</evidence>
<dbReference type="EMBL" id="BNAV01000001">
    <property type="protein sequence ID" value="GHF35462.1"/>
    <property type="molecule type" value="Genomic_DNA"/>
</dbReference>
<dbReference type="Pfam" id="PF13977">
    <property type="entry name" value="TetR_C_6"/>
    <property type="match status" value="1"/>
</dbReference>
<reference evidence="7" key="2">
    <citation type="submission" date="2020-09" db="EMBL/GenBank/DDBJ databases">
        <authorList>
            <person name="Sun Q."/>
            <person name="Zhou Y."/>
        </authorList>
    </citation>
    <scope>NUCLEOTIDE SEQUENCE</scope>
    <source>
        <strain evidence="7">CGMCC 4.7679</strain>
    </source>
</reference>
<dbReference type="InterPro" id="IPR036271">
    <property type="entry name" value="Tet_transcr_reg_TetR-rel_C_sf"/>
</dbReference>
<sequence>MVSRGRRGAYKVGVVRRAKIVETAADRFARDGYRRTSMAQIAEDAEITDSGLLHHFPSKQHLLLAVVQHRMSDADQWWEQADPQAGAVATLARMVEATRRYLSRPGLIELFVHLMSEAAEPSSAAHTLYSRQYENVVAAIAERFRFSVSTGDVHADLDCDALARECIAVSDGLQLQWVLTEGRLDLAGAIRSHADRLARSITTDGSGLPSEHS</sequence>
<dbReference type="InterPro" id="IPR039538">
    <property type="entry name" value="BetI_C"/>
</dbReference>
<feature type="DNA-binding region" description="H-T-H motif" evidence="5">
    <location>
        <begin position="37"/>
        <end position="56"/>
    </location>
</feature>
<dbReference type="InterPro" id="IPR001647">
    <property type="entry name" value="HTH_TetR"/>
</dbReference>
<gene>
    <name evidence="7" type="ORF">GCM10017566_05340</name>
</gene>
<dbReference type="Proteomes" id="UP000658656">
    <property type="component" value="Unassembled WGS sequence"/>
</dbReference>
<organism evidence="7 8">
    <name type="scientific">Amycolatopsis bartoniae</name>
    <dbReference type="NCBI Taxonomy" id="941986"/>
    <lineage>
        <taxon>Bacteria</taxon>
        <taxon>Bacillati</taxon>
        <taxon>Actinomycetota</taxon>
        <taxon>Actinomycetes</taxon>
        <taxon>Pseudonocardiales</taxon>
        <taxon>Pseudonocardiaceae</taxon>
        <taxon>Amycolatopsis</taxon>
    </lineage>
</organism>
<evidence type="ECO:0000313" key="7">
    <source>
        <dbReference type="EMBL" id="GHF35462.1"/>
    </source>
</evidence>
<evidence type="ECO:0000256" key="5">
    <source>
        <dbReference type="PROSITE-ProRule" id="PRU00335"/>
    </source>
</evidence>
<accession>A0A8H9M7R0</accession>
<keyword evidence="8" id="KW-1185">Reference proteome</keyword>
<dbReference type="RefSeq" id="WP_145933464.1">
    <property type="nucleotide sequence ID" value="NZ_BNAV01000001.1"/>
</dbReference>
<dbReference type="PANTHER" id="PTHR47506">
    <property type="entry name" value="TRANSCRIPTIONAL REGULATORY PROTEIN"/>
    <property type="match status" value="1"/>
</dbReference>
<dbReference type="PROSITE" id="PS50977">
    <property type="entry name" value="HTH_TETR_2"/>
    <property type="match status" value="1"/>
</dbReference>
<keyword evidence="2" id="KW-0805">Transcription regulation</keyword>
<name>A0A8H9M7R0_9PSEU</name>
<evidence type="ECO:0000256" key="1">
    <source>
        <dbReference type="ARBA" id="ARBA00022491"/>
    </source>
</evidence>
<dbReference type="AlphaFoldDB" id="A0A8H9M7R0"/>
<keyword evidence="4" id="KW-0804">Transcription</keyword>
<dbReference type="OrthoDB" id="7505659at2"/>
<dbReference type="SUPFAM" id="SSF46689">
    <property type="entry name" value="Homeodomain-like"/>
    <property type="match status" value="1"/>
</dbReference>
<dbReference type="PANTHER" id="PTHR47506:SF6">
    <property type="entry name" value="HTH-TYPE TRANSCRIPTIONAL REPRESSOR NEMR"/>
    <property type="match status" value="1"/>
</dbReference>
<evidence type="ECO:0000256" key="3">
    <source>
        <dbReference type="ARBA" id="ARBA00023125"/>
    </source>
</evidence>
<dbReference type="InterPro" id="IPR009057">
    <property type="entry name" value="Homeodomain-like_sf"/>
</dbReference>
<keyword evidence="1" id="KW-0678">Repressor</keyword>
<evidence type="ECO:0000256" key="2">
    <source>
        <dbReference type="ARBA" id="ARBA00023015"/>
    </source>
</evidence>
<protein>
    <submittedName>
        <fullName evidence="7">TetR family transcriptional regulator</fullName>
    </submittedName>
</protein>
<dbReference type="PRINTS" id="PR00455">
    <property type="entry name" value="HTHTETR"/>
</dbReference>
<dbReference type="SUPFAM" id="SSF48498">
    <property type="entry name" value="Tetracyclin repressor-like, C-terminal domain"/>
    <property type="match status" value="1"/>
</dbReference>
<dbReference type="Pfam" id="PF00440">
    <property type="entry name" value="TetR_N"/>
    <property type="match status" value="1"/>
</dbReference>
<comment type="caution">
    <text evidence="7">The sequence shown here is derived from an EMBL/GenBank/DDBJ whole genome shotgun (WGS) entry which is preliminary data.</text>
</comment>
<dbReference type="Gene3D" id="1.10.357.10">
    <property type="entry name" value="Tetracycline Repressor, domain 2"/>
    <property type="match status" value="1"/>
</dbReference>